<dbReference type="InterPro" id="IPR018955">
    <property type="entry name" value="BCDHK/PDK_N"/>
</dbReference>
<dbReference type="RefSeq" id="XP_012897031.1">
    <property type="nucleotide sequence ID" value="XM_013041577.1"/>
</dbReference>
<dbReference type="SUPFAM" id="SSF55874">
    <property type="entry name" value="ATPase domain of HSP90 chaperone/DNA topoisomerase II/histidine kinase"/>
    <property type="match status" value="1"/>
</dbReference>
<accession>D8M4J4</accession>
<comment type="catalytic activity">
    <reaction evidence="7">
        <text>L-seryl-[pyruvate dehydrogenase E1 alpha subunit] + ATP = O-phospho-L-seryl-[pyruvate dehydrogenase E1 alpha subunit] + ADP + H(+)</text>
        <dbReference type="Rhea" id="RHEA:23052"/>
        <dbReference type="Rhea" id="RHEA-COMP:13689"/>
        <dbReference type="Rhea" id="RHEA-COMP:13690"/>
        <dbReference type="ChEBI" id="CHEBI:15378"/>
        <dbReference type="ChEBI" id="CHEBI:29999"/>
        <dbReference type="ChEBI" id="CHEBI:30616"/>
        <dbReference type="ChEBI" id="CHEBI:83421"/>
        <dbReference type="ChEBI" id="CHEBI:456216"/>
        <dbReference type="EC" id="2.7.11.2"/>
    </reaction>
</comment>
<keyword evidence="5 8" id="KW-0067">ATP-binding</keyword>
<dbReference type="InterPro" id="IPR003594">
    <property type="entry name" value="HATPase_dom"/>
</dbReference>
<evidence type="ECO:0000256" key="4">
    <source>
        <dbReference type="ARBA" id="ARBA00022777"/>
    </source>
</evidence>
<dbReference type="GO" id="GO:0005524">
    <property type="term" value="F:ATP binding"/>
    <property type="evidence" value="ECO:0007669"/>
    <property type="project" value="UniProtKB-UniRule"/>
</dbReference>
<dbReference type="SUPFAM" id="SSF69012">
    <property type="entry name" value="alpha-ketoacid dehydrogenase kinase, N-terminal domain"/>
    <property type="match status" value="1"/>
</dbReference>
<dbReference type="InterPro" id="IPR036784">
    <property type="entry name" value="AK/P_DHK_N_sf"/>
</dbReference>
<feature type="domain" description="Histidine kinase" evidence="9">
    <location>
        <begin position="306"/>
        <end position="433"/>
    </location>
</feature>
<comment type="subcellular location">
    <subcellularLocation>
        <location evidence="8">Mitochondrion matrix</location>
    </subcellularLocation>
</comment>
<evidence type="ECO:0000313" key="10">
    <source>
        <dbReference type="EMBL" id="CBK22983.2"/>
    </source>
</evidence>
<evidence type="ECO:0000256" key="2">
    <source>
        <dbReference type="ARBA" id="ARBA00022679"/>
    </source>
</evidence>
<evidence type="ECO:0000313" key="11">
    <source>
        <dbReference type="Proteomes" id="UP000008312"/>
    </source>
</evidence>
<keyword evidence="4 8" id="KW-0418">Kinase</keyword>
<dbReference type="SMART" id="SM00387">
    <property type="entry name" value="HATPase_c"/>
    <property type="match status" value="1"/>
</dbReference>
<keyword evidence="3 8" id="KW-0547">Nucleotide-binding</keyword>
<evidence type="ECO:0000256" key="3">
    <source>
        <dbReference type="ARBA" id="ARBA00022741"/>
    </source>
</evidence>
<dbReference type="EMBL" id="FN668653">
    <property type="protein sequence ID" value="CBK22983.2"/>
    <property type="molecule type" value="Genomic_DNA"/>
</dbReference>
<dbReference type="PANTHER" id="PTHR11947:SF3">
    <property type="entry name" value="[PYRUVATE DEHYDROGENASE (ACETYL-TRANSFERRING)] KINASE, MITOCHONDRIAL"/>
    <property type="match status" value="1"/>
</dbReference>
<keyword evidence="11" id="KW-1185">Reference proteome</keyword>
<evidence type="ECO:0000256" key="1">
    <source>
        <dbReference type="ARBA" id="ARBA00006155"/>
    </source>
</evidence>
<dbReference type="InterPro" id="IPR039028">
    <property type="entry name" value="BCKD/PDK"/>
</dbReference>
<dbReference type="GeneID" id="24920073"/>
<dbReference type="PROSITE" id="PS50109">
    <property type="entry name" value="HIS_KIN"/>
    <property type="match status" value="1"/>
</dbReference>
<keyword evidence="6 8" id="KW-0496">Mitochondrion</keyword>
<protein>
    <recommendedName>
        <fullName evidence="8">Protein-serine/threonine kinase</fullName>
        <ecNumber evidence="8">2.7.11.-</ecNumber>
    </recommendedName>
</protein>
<gene>
    <name evidence="10" type="ORF">GSBLH_T00002945001</name>
</gene>
<dbReference type="InterPro" id="IPR036890">
    <property type="entry name" value="HATPase_C_sf"/>
</dbReference>
<dbReference type="Pfam" id="PF02518">
    <property type="entry name" value="HATPase_c"/>
    <property type="match status" value="1"/>
</dbReference>
<dbReference type="AlphaFoldDB" id="D8M4J4"/>
<organism evidence="10">
    <name type="scientific">Blastocystis hominis</name>
    <dbReference type="NCBI Taxonomy" id="12968"/>
    <lineage>
        <taxon>Eukaryota</taxon>
        <taxon>Sar</taxon>
        <taxon>Stramenopiles</taxon>
        <taxon>Bigyra</taxon>
        <taxon>Opalozoa</taxon>
        <taxon>Opalinata</taxon>
        <taxon>Blastocystidae</taxon>
        <taxon>Blastocystis</taxon>
    </lineage>
</organism>
<evidence type="ECO:0000256" key="6">
    <source>
        <dbReference type="ARBA" id="ARBA00023128"/>
    </source>
</evidence>
<comment type="similarity">
    <text evidence="1 8">Belongs to the PDK/BCKDK protein kinase family.</text>
</comment>
<proteinExistence type="inferred from homology"/>
<dbReference type="GO" id="GO:0005759">
    <property type="term" value="C:mitochondrial matrix"/>
    <property type="evidence" value="ECO:0007669"/>
    <property type="project" value="UniProtKB-SubCell"/>
</dbReference>
<sequence length="448" mass="52085">MYFTFLNNLCLLKCTILIENLQNRRNRRECQIAVFMIIQKAMLSRGRIALSALKRLSFADMGVPMFVRGIGNYSPERIAQARKEIKRFQRLDQYAITLDHLEEFGRNCDEKKFLLSAQFCFRELPIRLAYRIFDLENMPYGMSEVNTTKTIRDWYLYSFIDMLDFGRPKTYKEAVEFTKVLRNIYDRHSGTMEMMARSVFSLRQRLQEKGAVENELEPLKPYLDSFYTSRIGIRILLEQHLSLEEQMKNPIPGYTGIINRHTNPHDVTQLAIEQAEFVCNRQYGQTVPVQVYSHKNRSFSYIPSILRHILFELLKNSMRATVEVHEHDDELPPIKVIISDGDTNADVIMKISDEGGGIQRRNINRIWDYFYTTSTVNAFEKDGTDFGVDSPMCGLGYGLPLSRLYAQYFGGSLEIVSIEGYGTDAYLYLKRVGDHQEPLQQLIKKPTL</sequence>
<dbReference type="InParanoid" id="D8M4J4"/>
<dbReference type="GO" id="GO:0004740">
    <property type="term" value="F:pyruvate dehydrogenase (acetyl-transferring) kinase activity"/>
    <property type="evidence" value="ECO:0007669"/>
    <property type="project" value="UniProtKB-EC"/>
</dbReference>
<dbReference type="GO" id="GO:0010906">
    <property type="term" value="P:regulation of glucose metabolic process"/>
    <property type="evidence" value="ECO:0007669"/>
    <property type="project" value="TreeGrafter"/>
</dbReference>
<evidence type="ECO:0000256" key="5">
    <source>
        <dbReference type="ARBA" id="ARBA00022840"/>
    </source>
</evidence>
<dbReference type="Gene3D" id="1.20.140.20">
    <property type="entry name" value="Alpha-ketoacid/pyruvate dehydrogenase kinase, N-terminal domain"/>
    <property type="match status" value="1"/>
</dbReference>
<dbReference type="Gene3D" id="3.30.565.10">
    <property type="entry name" value="Histidine kinase-like ATPase, C-terminal domain"/>
    <property type="match status" value="1"/>
</dbReference>
<dbReference type="OrthoDB" id="241648at2759"/>
<keyword evidence="2 8" id="KW-0808">Transferase</keyword>
<dbReference type="EC" id="2.7.11.-" evidence="8"/>
<reference evidence="10" key="1">
    <citation type="submission" date="2010-02" db="EMBL/GenBank/DDBJ databases">
        <title>Sequencing and annotation of the Blastocystis hominis genome.</title>
        <authorList>
            <person name="Wincker P."/>
        </authorList>
    </citation>
    <scope>NUCLEOTIDE SEQUENCE</scope>
    <source>
        <strain evidence="10">Singapore isolate B</strain>
    </source>
</reference>
<dbReference type="OMA" id="NEMPSIC"/>
<evidence type="ECO:0000256" key="8">
    <source>
        <dbReference type="RuleBase" id="RU366032"/>
    </source>
</evidence>
<evidence type="ECO:0000256" key="7">
    <source>
        <dbReference type="ARBA" id="ARBA00048201"/>
    </source>
</evidence>
<dbReference type="Pfam" id="PF10436">
    <property type="entry name" value="BCDHK_Adom3"/>
    <property type="match status" value="1"/>
</dbReference>
<dbReference type="CDD" id="cd16929">
    <property type="entry name" value="HATPase_PDK-like"/>
    <property type="match status" value="1"/>
</dbReference>
<dbReference type="Proteomes" id="UP000008312">
    <property type="component" value="Unassembled WGS sequence"/>
</dbReference>
<evidence type="ECO:0000259" key="9">
    <source>
        <dbReference type="PROSITE" id="PS50109"/>
    </source>
</evidence>
<dbReference type="InterPro" id="IPR005467">
    <property type="entry name" value="His_kinase_dom"/>
</dbReference>
<name>D8M4J4_BLAHO</name>
<dbReference type="PANTHER" id="PTHR11947">
    <property type="entry name" value="PYRUVATE DEHYDROGENASE KINASE"/>
    <property type="match status" value="1"/>
</dbReference>